<evidence type="ECO:0000313" key="3">
    <source>
        <dbReference type="EMBL" id="SEO99701.1"/>
    </source>
</evidence>
<evidence type="ECO:0000259" key="2">
    <source>
        <dbReference type="Pfam" id="PF17408"/>
    </source>
</evidence>
<dbReference type="InterPro" id="IPR042303">
    <property type="entry name" value="Malonyl_CoA_deC_C_sf"/>
</dbReference>
<dbReference type="Gene3D" id="3.40.630.150">
    <property type="entry name" value="Malonyl-CoA decarboxylase, catalytic domain"/>
    <property type="match status" value="1"/>
</dbReference>
<dbReference type="STRING" id="406100.SAMN04488052_1063"/>
<protein>
    <submittedName>
        <fullName evidence="3">Malonyl-CoA decarboxylase</fullName>
    </submittedName>
</protein>
<keyword evidence="4" id="KW-1185">Reference proteome</keyword>
<dbReference type="GO" id="GO:0006633">
    <property type="term" value="P:fatty acid biosynthetic process"/>
    <property type="evidence" value="ECO:0007669"/>
    <property type="project" value="InterPro"/>
</dbReference>
<reference evidence="3 4" key="1">
    <citation type="submission" date="2016-10" db="EMBL/GenBank/DDBJ databases">
        <authorList>
            <person name="de Groot N.N."/>
        </authorList>
    </citation>
    <scope>NUCLEOTIDE SEQUENCE [LARGE SCALE GENOMIC DNA]</scope>
    <source>
        <strain evidence="3 4">CGMCC 1.6291</strain>
    </source>
</reference>
<organism evidence="3 4">
    <name type="scientific">Aquisalimonas asiatica</name>
    <dbReference type="NCBI Taxonomy" id="406100"/>
    <lineage>
        <taxon>Bacteria</taxon>
        <taxon>Pseudomonadati</taxon>
        <taxon>Pseudomonadota</taxon>
        <taxon>Gammaproteobacteria</taxon>
        <taxon>Chromatiales</taxon>
        <taxon>Ectothiorhodospiraceae</taxon>
        <taxon>Aquisalimonas</taxon>
    </lineage>
</organism>
<sequence>MNGSFLNDLLTSVTQRYAGRFRSRADRAGHGADALLEQCDDLLASDGEVSGLGRARTALATYETLGDTERLAFFRGLAARYAPAPEHVAAAYARYTDNPDSSNAQALSIAARSARSELLRRLNTPPGHTFGLVRMRADLQRYLREAPELQSVDTDFMELFRSWFNRGFLVMRRIDWTTPAHVLEKIIAYEAVHAIHTWDDLRQRVGPDNRRCFGFFHPATGDEPLIFVQVALTRGIPDRVQPLLGGPTAEDAADTPAADADTATFFSISNCQSGLRGISFGNFLIKQVVEELRKELPGLTHFVTLSPMPGFADWVRALPPAALEGFDAAEQEAITALVRGDPAATLGGSASVLRKPLMQLATRYLVLEKNRDGLPLNPVSRFHLGNGAEVHRVNWLGDASANGLQQSFGMMVNYLYRLDDIERNHEAYATEGRVACSKDVQRLTRQAKAMPVPA</sequence>
<feature type="domain" description="Malonyl-CoA decarboxylase N-terminal" evidence="2">
    <location>
        <begin position="81"/>
        <end position="164"/>
    </location>
</feature>
<dbReference type="Proteomes" id="UP000199657">
    <property type="component" value="Unassembled WGS sequence"/>
</dbReference>
<dbReference type="AlphaFoldDB" id="A0A1H8U933"/>
<gene>
    <name evidence="3" type="ORF">SAMN04488052_1063</name>
</gene>
<dbReference type="GO" id="GO:0050080">
    <property type="term" value="F:malonyl-CoA decarboxylase activity"/>
    <property type="evidence" value="ECO:0007669"/>
    <property type="project" value="InterPro"/>
</dbReference>
<dbReference type="EMBL" id="FOEG01000006">
    <property type="protein sequence ID" value="SEO99701.1"/>
    <property type="molecule type" value="Genomic_DNA"/>
</dbReference>
<dbReference type="Gene3D" id="1.20.140.90">
    <property type="entry name" value="Malonyl-CoA decarboxylase, oligemerization domain"/>
    <property type="match status" value="1"/>
</dbReference>
<feature type="domain" description="Malonyl-CoA decarboxylase C-terminal" evidence="1">
    <location>
        <begin position="167"/>
        <end position="416"/>
    </location>
</feature>
<dbReference type="PANTHER" id="PTHR28641">
    <property type="match status" value="1"/>
</dbReference>
<dbReference type="Pfam" id="PF05292">
    <property type="entry name" value="MCD"/>
    <property type="match status" value="1"/>
</dbReference>
<dbReference type="PANTHER" id="PTHR28641:SF1">
    <property type="entry name" value="MALONYL-COA DECARBOXYLASE, MITOCHONDRIAL"/>
    <property type="match status" value="1"/>
</dbReference>
<dbReference type="InterPro" id="IPR035372">
    <property type="entry name" value="MCD_N"/>
</dbReference>
<name>A0A1H8U933_9GAMM</name>
<accession>A0A1H8U933</accession>
<dbReference type="Pfam" id="PF17408">
    <property type="entry name" value="MCD_N"/>
    <property type="match status" value="1"/>
</dbReference>
<proteinExistence type="predicted"/>
<evidence type="ECO:0000259" key="1">
    <source>
        <dbReference type="Pfam" id="PF05292"/>
    </source>
</evidence>
<evidence type="ECO:0000313" key="4">
    <source>
        <dbReference type="Proteomes" id="UP000199657"/>
    </source>
</evidence>
<dbReference type="InterPro" id="IPR007956">
    <property type="entry name" value="Malonyl_CoA_deC_C"/>
</dbReference>
<dbReference type="OrthoDB" id="5292736at2"/>
<dbReference type="RefSeq" id="WP_091644626.1">
    <property type="nucleotide sequence ID" value="NZ_FOEG01000006.1"/>
</dbReference>
<dbReference type="InterPro" id="IPR038917">
    <property type="entry name" value="Malonyl_CoA_deC"/>
</dbReference>
<dbReference type="InterPro" id="IPR038351">
    <property type="entry name" value="MCD_N_sf"/>
</dbReference>